<evidence type="ECO:0000256" key="1">
    <source>
        <dbReference type="SAM" id="Phobius"/>
    </source>
</evidence>
<keyword evidence="1" id="KW-0812">Transmembrane</keyword>
<keyword evidence="1" id="KW-1133">Transmembrane helix</keyword>
<accession>A0A9I9DTT7</accession>
<dbReference type="AlphaFoldDB" id="A0A9I9DTT7"/>
<dbReference type="InterPro" id="IPR055323">
    <property type="entry name" value="C57A10.07/YOR238W"/>
</dbReference>
<feature type="transmembrane region" description="Helical" evidence="1">
    <location>
        <begin position="64"/>
        <end position="84"/>
    </location>
</feature>
<proteinExistence type="predicted"/>
<keyword evidence="1" id="KW-0472">Membrane</keyword>
<protein>
    <submittedName>
        <fullName evidence="2">Uncharacterized protein</fullName>
    </submittedName>
</protein>
<organism evidence="2">
    <name type="scientific">Cucumis melo</name>
    <name type="common">Muskmelon</name>
    <dbReference type="NCBI Taxonomy" id="3656"/>
    <lineage>
        <taxon>Eukaryota</taxon>
        <taxon>Viridiplantae</taxon>
        <taxon>Streptophyta</taxon>
        <taxon>Embryophyta</taxon>
        <taxon>Tracheophyta</taxon>
        <taxon>Spermatophyta</taxon>
        <taxon>Magnoliopsida</taxon>
        <taxon>eudicotyledons</taxon>
        <taxon>Gunneridae</taxon>
        <taxon>Pentapetalae</taxon>
        <taxon>rosids</taxon>
        <taxon>fabids</taxon>
        <taxon>Cucurbitales</taxon>
        <taxon>Cucurbitaceae</taxon>
        <taxon>Benincaseae</taxon>
        <taxon>Cucumis</taxon>
    </lineage>
</organism>
<dbReference type="GO" id="GO:0005737">
    <property type="term" value="C:cytoplasm"/>
    <property type="evidence" value="ECO:0007669"/>
    <property type="project" value="TreeGrafter"/>
</dbReference>
<dbReference type="PANTHER" id="PTHR28110:SF1">
    <property type="entry name" value="TRANSMEMBRANE PROTEIN"/>
    <property type="match status" value="1"/>
</dbReference>
<evidence type="ECO:0000313" key="2">
    <source>
        <dbReference type="EnsemblPlants" id="MELO3C023695.2.1"/>
    </source>
</evidence>
<dbReference type="EnsemblPlants" id="MELO3C023695.2.1">
    <property type="protein sequence ID" value="MELO3C023695.2.1"/>
    <property type="gene ID" value="MELO3C023695.2"/>
</dbReference>
<dbReference type="Gramene" id="MELO3C023695.2.1">
    <property type="protein sequence ID" value="MELO3C023695.2.1"/>
    <property type="gene ID" value="MELO3C023695.2"/>
</dbReference>
<dbReference type="PANTHER" id="PTHR28110">
    <property type="entry name" value="TRANSMEMBRANE PROTEIN"/>
    <property type="match status" value="1"/>
</dbReference>
<name>A0A9I9DTT7_CUCME</name>
<reference evidence="2" key="1">
    <citation type="submission" date="2023-03" db="UniProtKB">
        <authorList>
            <consortium name="EnsemblPlants"/>
        </authorList>
    </citation>
    <scope>IDENTIFICATION</scope>
</reference>
<sequence length="406" mass="45842">MSNFSYGSPSPKSFNAYPRGGDFDLESGATLKRIRKSKSSQIYIVRMLKSVGNRIHHYYKLHPVIVLFIFLSIGVTLLMILSVYESHYRMANYYGKLSVDSEAFPFAKLQNLVMVAGHSVYVSSSCEKVEKEDSWVLESYQKHPGQAATFISHIKEGVEIAAMDDAALLLFSGGETRKNAGPRSEAQSYWAVAESKGWFGNKENVRSRALTEEHARDSFENLLFSICRFRELTGKYPQNITFILIVVGDERGGRPRSWIISCAVLVLLEYSGANTVQCFLAIHVWESKLDFLGIIGRLASVVSYDFKERRFANLHRSAINFPKSRFFYAGTPASMTSKEAALKGEALVRAQFQDDPFGCQGSLYRKKLGRDPFHRSIPYPNGCPEIAGLFRYCRTDPYPGFLPWTK</sequence>